<dbReference type="Gene3D" id="2.40.50.230">
    <property type="entry name" value="Gp5 N-terminal domain"/>
    <property type="match status" value="1"/>
</dbReference>
<evidence type="ECO:0000313" key="7">
    <source>
        <dbReference type="EMBL" id="AUX44228.1"/>
    </source>
</evidence>
<dbReference type="GO" id="GO:0005576">
    <property type="term" value="C:extracellular region"/>
    <property type="evidence" value="ECO:0007669"/>
    <property type="project" value="UniProtKB-SubCell"/>
</dbReference>
<comment type="subcellular location">
    <subcellularLocation>
        <location evidence="1">Secreted</location>
    </subcellularLocation>
</comment>
<proteinExistence type="inferred from homology"/>
<evidence type="ECO:0000256" key="4">
    <source>
        <dbReference type="SAM" id="MobiDB-lite"/>
    </source>
</evidence>
<dbReference type="Pfam" id="PF04717">
    <property type="entry name" value="Phage_base_V"/>
    <property type="match status" value="1"/>
</dbReference>
<dbReference type="Pfam" id="PF22178">
    <property type="entry name" value="Gp5_trimer_C"/>
    <property type="match status" value="1"/>
</dbReference>
<dbReference type="EMBL" id="CP012673">
    <property type="protein sequence ID" value="AUX44228.1"/>
    <property type="molecule type" value="Genomic_DNA"/>
</dbReference>
<dbReference type="Gene3D" id="2.30.110.50">
    <property type="match status" value="1"/>
</dbReference>
<organism evidence="7 8">
    <name type="scientific">Sorangium cellulosum</name>
    <name type="common">Polyangium cellulosum</name>
    <dbReference type="NCBI Taxonomy" id="56"/>
    <lineage>
        <taxon>Bacteria</taxon>
        <taxon>Pseudomonadati</taxon>
        <taxon>Myxococcota</taxon>
        <taxon>Polyangia</taxon>
        <taxon>Polyangiales</taxon>
        <taxon>Polyangiaceae</taxon>
        <taxon>Sorangium</taxon>
    </lineage>
</organism>
<reference evidence="7 8" key="1">
    <citation type="submission" date="2015-09" db="EMBL/GenBank/DDBJ databases">
        <title>Sorangium comparison.</title>
        <authorList>
            <person name="Zaburannyi N."/>
            <person name="Bunk B."/>
            <person name="Overmann J."/>
            <person name="Mueller R."/>
        </authorList>
    </citation>
    <scope>NUCLEOTIDE SEQUENCE [LARGE SCALE GENOMIC DNA]</scope>
    <source>
        <strain evidence="7 8">So ce26</strain>
    </source>
</reference>
<dbReference type="SUPFAM" id="SSF69349">
    <property type="entry name" value="Phage fibre proteins"/>
    <property type="match status" value="1"/>
</dbReference>
<evidence type="ECO:0000256" key="3">
    <source>
        <dbReference type="ARBA" id="ARBA00022525"/>
    </source>
</evidence>
<feature type="region of interest" description="Disordered" evidence="4">
    <location>
        <begin position="698"/>
        <end position="780"/>
    </location>
</feature>
<name>A0A2L0EY48_SORCE</name>
<dbReference type="Gene3D" id="3.55.50.10">
    <property type="entry name" value="Baseplate protein-like domains"/>
    <property type="match status" value="1"/>
</dbReference>
<comment type="similarity">
    <text evidence="2">Belongs to the VgrG protein family.</text>
</comment>
<dbReference type="InterPro" id="IPR006531">
    <property type="entry name" value="Gp5/Vgr_OB"/>
</dbReference>
<dbReference type="PANTHER" id="PTHR32305">
    <property type="match status" value="1"/>
</dbReference>
<protein>
    <submittedName>
        <fullName evidence="7">Uncharacterized protein</fullName>
    </submittedName>
</protein>
<gene>
    <name evidence="7" type="ORF">SOCE26_056920</name>
</gene>
<feature type="compositionally biased region" description="Polar residues" evidence="4">
    <location>
        <begin position="482"/>
        <end position="492"/>
    </location>
</feature>
<evidence type="ECO:0000256" key="2">
    <source>
        <dbReference type="ARBA" id="ARBA00005558"/>
    </source>
</evidence>
<dbReference type="Pfam" id="PF05954">
    <property type="entry name" value="Phage_GPD"/>
    <property type="match status" value="1"/>
</dbReference>
<accession>A0A2L0EY48</accession>
<keyword evidence="3" id="KW-0964">Secreted</keyword>
<feature type="domain" description="Gp5/Type VI secretion system Vgr protein OB-fold" evidence="5">
    <location>
        <begin position="398"/>
        <end position="465"/>
    </location>
</feature>
<dbReference type="NCBIfam" id="TIGR01646">
    <property type="entry name" value="vgr_GE"/>
    <property type="match status" value="1"/>
</dbReference>
<dbReference type="InterPro" id="IPR037026">
    <property type="entry name" value="Vgr_OB-fold_dom_sf"/>
</dbReference>
<evidence type="ECO:0000259" key="6">
    <source>
        <dbReference type="Pfam" id="PF22178"/>
    </source>
</evidence>
<dbReference type="Proteomes" id="UP000238348">
    <property type="component" value="Chromosome"/>
</dbReference>
<evidence type="ECO:0000259" key="5">
    <source>
        <dbReference type="Pfam" id="PF04717"/>
    </source>
</evidence>
<dbReference type="InterPro" id="IPR006533">
    <property type="entry name" value="T6SS_Vgr_RhsGE"/>
</dbReference>
<feature type="compositionally biased region" description="Basic and acidic residues" evidence="4">
    <location>
        <begin position="279"/>
        <end position="289"/>
    </location>
</feature>
<dbReference type="PANTHER" id="PTHR32305:SF15">
    <property type="entry name" value="PROTEIN RHSA-RELATED"/>
    <property type="match status" value="1"/>
</dbReference>
<feature type="region of interest" description="Disordered" evidence="4">
    <location>
        <begin position="272"/>
        <end position="292"/>
    </location>
</feature>
<dbReference type="SUPFAM" id="SSF69279">
    <property type="entry name" value="Phage tail proteins"/>
    <property type="match status" value="2"/>
</dbReference>
<evidence type="ECO:0000256" key="1">
    <source>
        <dbReference type="ARBA" id="ARBA00004613"/>
    </source>
</evidence>
<dbReference type="InterPro" id="IPR017847">
    <property type="entry name" value="T6SS_RhsGE_Vgr_subset"/>
</dbReference>
<dbReference type="InterPro" id="IPR050708">
    <property type="entry name" value="T6SS_VgrG/RHS"/>
</dbReference>
<dbReference type="RefSeq" id="WP_234022538.1">
    <property type="nucleotide sequence ID" value="NZ_CP012673.1"/>
</dbReference>
<dbReference type="Gene3D" id="4.10.220.110">
    <property type="match status" value="1"/>
</dbReference>
<dbReference type="NCBIfam" id="TIGR03361">
    <property type="entry name" value="VI_Rhs_Vgr"/>
    <property type="match status" value="1"/>
</dbReference>
<feature type="region of interest" description="Disordered" evidence="4">
    <location>
        <begin position="472"/>
        <end position="492"/>
    </location>
</feature>
<feature type="domain" description="Gp5/Type VI secretion system Vgr C-terminal trimerisation" evidence="6">
    <location>
        <begin position="483"/>
        <end position="583"/>
    </location>
</feature>
<feature type="compositionally biased region" description="Pro residues" evidence="4">
    <location>
        <begin position="722"/>
        <end position="774"/>
    </location>
</feature>
<evidence type="ECO:0000313" key="8">
    <source>
        <dbReference type="Proteomes" id="UP000238348"/>
    </source>
</evidence>
<dbReference type="InterPro" id="IPR054030">
    <property type="entry name" value="Gp5_Vgr_C"/>
</dbReference>
<dbReference type="SUPFAM" id="SSF69255">
    <property type="entry name" value="gp5 N-terminal domain-like"/>
    <property type="match status" value="1"/>
</dbReference>
<sequence>MPTLDLTFASGESSLSVSRFSVHEGISTLFTVSITAISDDPSIDLDAIVGQSASFRAARDLAFAPLATARLWSGLCSSMQLARAEPLGRSTYHLRLVPRLWLLTQRRGHRIFQHLSVPDIADRLLAEWSITPAWQIDRPRYPKLAYKVQYGETDYAFLSRLLEEAGIAFTFPNDDASGSQLLLDDALHARSPRAAPPLRYFDHPTEAAAELELVTEVRLAHDVRPGAHAVRDFDLRNPTFPLLGEAEKAPAPEDRYELFQYQPGAFLVASSGPADTPAADDKGPYRHDQPSGNALAQRALDAERVDKRAVSFATNTVDLWPGAVFSIRQHPHPELPDSQGLLVTHFLIEGAAVDTWHISGTAVFASVPYRPPRRTPKPQIHGVQSATVVGPAGQQIHTDEFGRVRVQFPWDREGASDDASSPWIRVSQGWAGTGFGGITLPRVGQEVLVAFLNGDPEQPVVVGRFHNTTQPVPYRLPENKTRSGWKSDSSPGSDGWNEILLEDLAGNELVSMQAQKNLRRLVKHDETITVGNDRQKVVARNETDSTLGKRTEVTGGNRTEQITLSRTTAALKILAKHVKGDETERTLGGQTGWAGKDRHGIVKKTKRELLQQDFHLLVKGSRNEHVGVQSLSAGEQQEKVGANHALEAGLELHEKAGTVLVAEGAADVTLKGPGGFLRIDAGGVTIVGTLVMINEGGAPGSAGDAQPAAPETPREGNVVALAPPPPPGTPAAPPPRPHPAPAPPVTPPPPPPPPAPPPPAPPPPAPPLPPPPNPSQVTPVNPVLSPARLVVVVRKFAANPAGGARIPYTTPARQALQIRTDAAFDGTGTLTCPGGKVKFFSAATGGTEITFNGTDNVFAPGASPAWASGATLSGGVTVFVEGASASAGLDDVTAQLALSGGSRPVGPPSRSTITSVELTLDICKSRTAAQAGATPPGDPDPMSQDDKINVGRFLHVQNAQLDHGRALLIVQAIRPAAFRQSLELRALDARVALFAADAPAPAVPPAAGAGGTALGTQTIAPSALPKKFWAEGAGVSGGLADTGFQLGIRGGEPDGDRVKCTVVQFTQIQATIKATPPVKDQNRIDAGVPLPADHVFTTTGASEDFTATAPLVLMRDAQPDIKLDLTASPANLPIQWKPVRNPADHASIGGAGALPSHVADPADAGNRLKRQVSADQRGSFRIRPFIDCNGSGDHEDREPSIPLNLVLVDATVFGPDRSVATTSAGSATATATNFVVITGTFSTPPFTISTPSVDAMVMNLDVDLVGGGATGQLGLDHVWGGVIQDIDVIEYDGAYSQPDGTLRQFSLRLLSNPAQGGSSFGGRSQFLPGDPAPKPLLMPVLDSGQPGAGLGGESATFGLGVALARRAAAQPAIGIRVELWAIDSPSVPLPHPHPANAGAALNRVHLNIHFRSCFCFWTNVARTWPAAGNLQPGSTGDPAERVYSVVRMVPWRVTGDWTIGPPATAGGPLSVTTVNAYSASLGTSVNVAPIGRAQDNNVEVRAPGSITTAAAFDGTVVQAAPSCQVYHGPIGGSSSVLWASCALGLIAAWRRRQKGWTIR</sequence>